<evidence type="ECO:0000313" key="2">
    <source>
        <dbReference type="EMBL" id="KRK14069.1"/>
    </source>
</evidence>
<accession>A0A0R1EX63</accession>
<dbReference type="PROSITE" id="PS50883">
    <property type="entry name" value="EAL"/>
    <property type="match status" value="1"/>
</dbReference>
<dbReference type="eggNOG" id="COG2200">
    <property type="taxonomic scope" value="Bacteria"/>
</dbReference>
<name>A0A0R1EX63_9LACO</name>
<dbReference type="Gene3D" id="3.20.20.450">
    <property type="entry name" value="EAL domain"/>
    <property type="match status" value="1"/>
</dbReference>
<dbReference type="SMART" id="SM00052">
    <property type="entry name" value="EAL"/>
    <property type="match status" value="1"/>
</dbReference>
<organism evidence="2 3">
    <name type="scientific">Loigolactobacillus coryniformis subsp. coryniformis KCTC 3167 = DSM 20001</name>
    <dbReference type="NCBI Taxonomy" id="913848"/>
    <lineage>
        <taxon>Bacteria</taxon>
        <taxon>Bacillati</taxon>
        <taxon>Bacillota</taxon>
        <taxon>Bacilli</taxon>
        <taxon>Lactobacillales</taxon>
        <taxon>Lactobacillaceae</taxon>
        <taxon>Loigolactobacillus</taxon>
    </lineage>
</organism>
<reference evidence="2 3" key="1">
    <citation type="journal article" date="2015" name="Genome Announc.">
        <title>Expanding the biotechnology potential of lactobacilli through comparative genomics of 213 strains and associated genera.</title>
        <authorList>
            <person name="Sun Z."/>
            <person name="Harris H.M."/>
            <person name="McCann A."/>
            <person name="Guo C."/>
            <person name="Argimon S."/>
            <person name="Zhang W."/>
            <person name="Yang X."/>
            <person name="Jeffery I.B."/>
            <person name="Cooney J.C."/>
            <person name="Kagawa T.F."/>
            <person name="Liu W."/>
            <person name="Song Y."/>
            <person name="Salvetti E."/>
            <person name="Wrobel A."/>
            <person name="Rasinkangas P."/>
            <person name="Parkhill J."/>
            <person name="Rea M.C."/>
            <person name="O'Sullivan O."/>
            <person name="Ritari J."/>
            <person name="Douillard F.P."/>
            <person name="Paul Ross R."/>
            <person name="Yang R."/>
            <person name="Briner A.E."/>
            <person name="Felis G.E."/>
            <person name="de Vos W.M."/>
            <person name="Barrangou R."/>
            <person name="Klaenhammer T.R."/>
            <person name="Caufield P.W."/>
            <person name="Cui Y."/>
            <person name="Zhang H."/>
            <person name="O'Toole P.W."/>
        </authorList>
    </citation>
    <scope>NUCLEOTIDE SEQUENCE [LARGE SCALE GENOMIC DNA]</scope>
    <source>
        <strain evidence="2 3">DSM 20001</strain>
    </source>
</reference>
<proteinExistence type="predicted"/>
<dbReference type="Proteomes" id="UP000051181">
    <property type="component" value="Unassembled WGS sequence"/>
</dbReference>
<comment type="caution">
    <text evidence="2">The sequence shown here is derived from an EMBL/GenBank/DDBJ whole genome shotgun (WGS) entry which is preliminary data.</text>
</comment>
<dbReference type="RefSeq" id="WP_010009046.1">
    <property type="nucleotide sequence ID" value="NZ_AZCN01000109.1"/>
</dbReference>
<protein>
    <submittedName>
        <fullName evidence="2">C-di-GMP-specific phosphodiesterase</fullName>
    </submittedName>
</protein>
<feature type="domain" description="EAL" evidence="1">
    <location>
        <begin position="1"/>
        <end position="222"/>
    </location>
</feature>
<dbReference type="InterPro" id="IPR035919">
    <property type="entry name" value="EAL_sf"/>
</dbReference>
<dbReference type="GeneID" id="65917725"/>
<dbReference type="SUPFAM" id="SSF141868">
    <property type="entry name" value="EAL domain-like"/>
    <property type="match status" value="1"/>
</dbReference>
<dbReference type="PANTHER" id="PTHR33121:SF76">
    <property type="entry name" value="SIGNALING PROTEIN"/>
    <property type="match status" value="1"/>
</dbReference>
<dbReference type="PANTHER" id="PTHR33121">
    <property type="entry name" value="CYCLIC DI-GMP PHOSPHODIESTERASE PDEF"/>
    <property type="match status" value="1"/>
</dbReference>
<dbReference type="Pfam" id="PF00563">
    <property type="entry name" value="EAL"/>
    <property type="match status" value="1"/>
</dbReference>
<dbReference type="InterPro" id="IPR001633">
    <property type="entry name" value="EAL_dom"/>
</dbReference>
<dbReference type="PATRIC" id="fig|913848.6.peg.206"/>
<sequence length="222" mass="25298">MLCFWGQPRFSRKPFSAFGYELFLREGEPGKWRVPNDFSQFSAQQIIDLLVKTVPQLAPKIPNISINADVDQFIDPAFYQPFSQVKQLLPMINLAIELTEHPSAQRITATKLVTAAASFNQFGMRVILDDVGSGNNQLARVQLLNPYVHEYKFAIQNFRPASTLEDILPQLAYWHSLAQKNHKALTIEGVESVTDIALLSRYKIDMLQGYFLGRPEYLPTQH</sequence>
<gene>
    <name evidence="2" type="ORF">FD22_GL000210</name>
</gene>
<evidence type="ECO:0000313" key="3">
    <source>
        <dbReference type="Proteomes" id="UP000051181"/>
    </source>
</evidence>
<dbReference type="EMBL" id="AZCN01000109">
    <property type="protein sequence ID" value="KRK14069.1"/>
    <property type="molecule type" value="Genomic_DNA"/>
</dbReference>
<dbReference type="AlphaFoldDB" id="A0A0R1EX63"/>
<evidence type="ECO:0000259" key="1">
    <source>
        <dbReference type="PROSITE" id="PS50883"/>
    </source>
</evidence>
<dbReference type="InterPro" id="IPR050706">
    <property type="entry name" value="Cyclic-di-GMP_PDE-like"/>
</dbReference>
<dbReference type="GO" id="GO:0071111">
    <property type="term" value="F:cyclic-guanylate-specific phosphodiesterase activity"/>
    <property type="evidence" value="ECO:0007669"/>
    <property type="project" value="InterPro"/>
</dbReference>